<sequence length="263" mass="28867">MTDATEATEPVAKYGGDRVSDRVAAKLLDMIAHGELTPGQRLPGERQLAEQMGVSRVSVRAALQQLKTQGFLTAVQGGGTRVLSTAGDMDPALTEMIRIKFDNLYDLAEIRVILESWAARRAAINATAEQVAEIGRTVVAMAQPSRGKLRATDDVDFHIAIGKAAGSPIYMHILSVIRDTLTQMLEFHRHELFDRSEDRIVLAQHRAIHRAIDRREPDAAAAAMTAHLNWVLEHYHSARRRREATLASKDGTEALTPPADPAP</sequence>
<dbReference type="SUPFAM" id="SSF48008">
    <property type="entry name" value="GntR ligand-binding domain-like"/>
    <property type="match status" value="1"/>
</dbReference>
<keyword evidence="2" id="KW-0805">Transcription regulation</keyword>
<dbReference type="RefSeq" id="WP_044433060.1">
    <property type="nucleotide sequence ID" value="NZ_BJYZ01000006.1"/>
</dbReference>
<evidence type="ECO:0000256" key="1">
    <source>
        <dbReference type="ARBA" id="ARBA00022491"/>
    </source>
</evidence>
<dbReference type="Gene3D" id="1.20.120.530">
    <property type="entry name" value="GntR ligand-binding domain-like"/>
    <property type="match status" value="1"/>
</dbReference>
<dbReference type="InterPro" id="IPR036390">
    <property type="entry name" value="WH_DNA-bd_sf"/>
</dbReference>
<organism evidence="8 9">
    <name type="scientific">Skermanella aerolata</name>
    <dbReference type="NCBI Taxonomy" id="393310"/>
    <lineage>
        <taxon>Bacteria</taxon>
        <taxon>Pseudomonadati</taxon>
        <taxon>Pseudomonadota</taxon>
        <taxon>Alphaproteobacteria</taxon>
        <taxon>Rhodospirillales</taxon>
        <taxon>Azospirillaceae</taxon>
        <taxon>Skermanella</taxon>
    </lineage>
</organism>
<dbReference type="PANTHER" id="PTHR43537">
    <property type="entry name" value="TRANSCRIPTIONAL REGULATOR, GNTR FAMILY"/>
    <property type="match status" value="1"/>
</dbReference>
<evidence type="ECO:0000259" key="7">
    <source>
        <dbReference type="PROSITE" id="PS50949"/>
    </source>
</evidence>
<dbReference type="SMART" id="SM00345">
    <property type="entry name" value="HTH_GNTR"/>
    <property type="match status" value="1"/>
</dbReference>
<dbReference type="PRINTS" id="PR00035">
    <property type="entry name" value="HTHGNTR"/>
</dbReference>
<dbReference type="InterPro" id="IPR000524">
    <property type="entry name" value="Tscrpt_reg_HTH_GntR"/>
</dbReference>
<keyword evidence="4" id="KW-0804">Transcription</keyword>
<evidence type="ECO:0000256" key="6">
    <source>
        <dbReference type="ARBA" id="ARBA00039592"/>
    </source>
</evidence>
<dbReference type="SUPFAM" id="SSF46785">
    <property type="entry name" value="Winged helix' DNA-binding domain"/>
    <property type="match status" value="1"/>
</dbReference>
<comment type="caution">
    <text evidence="8">The sequence shown here is derived from an EMBL/GenBank/DDBJ whole genome shotgun (WGS) entry which is preliminary data.</text>
</comment>
<evidence type="ECO:0000256" key="5">
    <source>
        <dbReference type="ARBA" id="ARBA00037357"/>
    </source>
</evidence>
<dbReference type="EMBL" id="BJYZ01000006">
    <property type="protein sequence ID" value="GEO37238.1"/>
    <property type="molecule type" value="Genomic_DNA"/>
</dbReference>
<dbReference type="InterPro" id="IPR008920">
    <property type="entry name" value="TF_FadR/GntR_C"/>
</dbReference>
<dbReference type="Pfam" id="PF07729">
    <property type="entry name" value="FCD"/>
    <property type="match status" value="1"/>
</dbReference>
<proteinExistence type="predicted"/>
<evidence type="ECO:0000313" key="9">
    <source>
        <dbReference type="Proteomes" id="UP000321523"/>
    </source>
</evidence>
<dbReference type="CDD" id="cd07377">
    <property type="entry name" value="WHTH_GntR"/>
    <property type="match status" value="1"/>
</dbReference>
<name>A0A512DLA6_9PROT</name>
<dbReference type="Proteomes" id="UP000321523">
    <property type="component" value="Unassembled WGS sequence"/>
</dbReference>
<gene>
    <name evidence="8" type="ORF">SAE02_13860</name>
</gene>
<feature type="domain" description="HTH gntR-type" evidence="7">
    <location>
        <begin position="17"/>
        <end position="85"/>
    </location>
</feature>
<dbReference type="GO" id="GO:0003677">
    <property type="term" value="F:DNA binding"/>
    <property type="evidence" value="ECO:0007669"/>
    <property type="project" value="UniProtKB-KW"/>
</dbReference>
<evidence type="ECO:0000313" key="8">
    <source>
        <dbReference type="EMBL" id="GEO37238.1"/>
    </source>
</evidence>
<comment type="function">
    <text evidence="5">Transcriptional repressor for the pyruvate dehydrogenase complex genes aceEF and lpd.</text>
</comment>
<dbReference type="GO" id="GO:0003700">
    <property type="term" value="F:DNA-binding transcription factor activity"/>
    <property type="evidence" value="ECO:0007669"/>
    <property type="project" value="InterPro"/>
</dbReference>
<reference evidence="8 9" key="1">
    <citation type="submission" date="2019-07" db="EMBL/GenBank/DDBJ databases">
        <title>Whole genome shotgun sequence of Skermanella aerolata NBRC 106429.</title>
        <authorList>
            <person name="Hosoyama A."/>
            <person name="Uohara A."/>
            <person name="Ohji S."/>
            <person name="Ichikawa N."/>
        </authorList>
    </citation>
    <scope>NUCLEOTIDE SEQUENCE [LARGE SCALE GENOMIC DNA]</scope>
    <source>
        <strain evidence="8 9">NBRC 106429</strain>
    </source>
</reference>
<dbReference type="PANTHER" id="PTHR43537:SF34">
    <property type="entry name" value="PYRUVATE DEHYDROGENASE COMPLEX REPRESSOR"/>
    <property type="match status" value="1"/>
</dbReference>
<dbReference type="Gene3D" id="1.10.10.10">
    <property type="entry name" value="Winged helix-like DNA-binding domain superfamily/Winged helix DNA-binding domain"/>
    <property type="match status" value="1"/>
</dbReference>
<evidence type="ECO:0000256" key="3">
    <source>
        <dbReference type="ARBA" id="ARBA00023125"/>
    </source>
</evidence>
<evidence type="ECO:0000256" key="4">
    <source>
        <dbReference type="ARBA" id="ARBA00023163"/>
    </source>
</evidence>
<dbReference type="Pfam" id="PF00392">
    <property type="entry name" value="GntR"/>
    <property type="match status" value="1"/>
</dbReference>
<dbReference type="InterPro" id="IPR036388">
    <property type="entry name" value="WH-like_DNA-bd_sf"/>
</dbReference>
<evidence type="ECO:0000256" key="2">
    <source>
        <dbReference type="ARBA" id="ARBA00023015"/>
    </source>
</evidence>
<protein>
    <recommendedName>
        <fullName evidence="6">Pyruvate dehydrogenase complex repressor</fullName>
    </recommendedName>
</protein>
<keyword evidence="1" id="KW-0678">Repressor</keyword>
<keyword evidence="3" id="KW-0238">DNA-binding</keyword>
<dbReference type="AlphaFoldDB" id="A0A512DLA6"/>
<dbReference type="PROSITE" id="PS50949">
    <property type="entry name" value="HTH_GNTR"/>
    <property type="match status" value="1"/>
</dbReference>
<dbReference type="SMART" id="SM00895">
    <property type="entry name" value="FCD"/>
    <property type="match status" value="1"/>
</dbReference>
<keyword evidence="9" id="KW-1185">Reference proteome</keyword>
<accession>A0A512DLA6</accession>
<dbReference type="InterPro" id="IPR011711">
    <property type="entry name" value="GntR_C"/>
</dbReference>